<dbReference type="Proteomes" id="UP000635071">
    <property type="component" value="Unassembled WGS sequence"/>
</dbReference>
<organism evidence="2 3">
    <name type="scientific">Sandarakinorhabdus glacialis</name>
    <dbReference type="NCBI Taxonomy" id="1614636"/>
    <lineage>
        <taxon>Bacteria</taxon>
        <taxon>Pseudomonadati</taxon>
        <taxon>Pseudomonadota</taxon>
        <taxon>Alphaproteobacteria</taxon>
        <taxon>Sphingomonadales</taxon>
        <taxon>Sphingosinicellaceae</taxon>
        <taxon>Sandarakinorhabdus</taxon>
    </lineage>
</organism>
<feature type="domain" description="Putative Flp pilus-assembly TadG-like N-terminal" evidence="1">
    <location>
        <begin position="6"/>
        <end position="51"/>
    </location>
</feature>
<reference evidence="2" key="2">
    <citation type="submission" date="2020-09" db="EMBL/GenBank/DDBJ databases">
        <authorList>
            <person name="Sun Q."/>
            <person name="Zhou Y."/>
        </authorList>
    </citation>
    <scope>NUCLEOTIDE SEQUENCE</scope>
    <source>
        <strain evidence="2">CGMCC 1.15519</strain>
    </source>
</reference>
<gene>
    <name evidence="2" type="ORF">GCM10011529_12210</name>
</gene>
<evidence type="ECO:0000259" key="1">
    <source>
        <dbReference type="Pfam" id="PF13400"/>
    </source>
</evidence>
<dbReference type="AlphaFoldDB" id="A0A916ZP74"/>
<evidence type="ECO:0000313" key="2">
    <source>
        <dbReference type="EMBL" id="GGE07353.1"/>
    </source>
</evidence>
<keyword evidence="3" id="KW-1185">Reference proteome</keyword>
<comment type="caution">
    <text evidence="2">The sequence shown here is derived from an EMBL/GenBank/DDBJ whole genome shotgun (WGS) entry which is preliminary data.</text>
</comment>
<dbReference type="EMBL" id="BMJM01000003">
    <property type="protein sequence ID" value="GGE07353.1"/>
    <property type="molecule type" value="Genomic_DNA"/>
</dbReference>
<sequence>MRDKNGAVAFVVAAALPVLIGGLALAIDVASYRIVHGQMQAAADAGALAGLMQLDTGGNIAAKAKDIVTRNVPANYGEITRTSDITTGFYSKGGGFVPSNGTDVNAVRVVAMRDTGRGNGIGRLFSLVWGSSEINASVVAIAARPENSFYTPPEGVILDNEAGDFNEMYAYCFDQLGGGTPASRRTQMTRIANNVPTNQSIASISGGREVNPIVPMQWPNCNDKGQTLSFRLRNVRHVKSNPQLWNNTNAEISGRRPGRPVSDYYTDTTVADGVETFHIAASEKVLETVRCDTAQCRPAKTGKNRTPVLATEPCQPGKFMYFGWEDRPPGRSGAKADWLDPAWTDTDYDDIAIRMKCPASGKLGDPSVRLVG</sequence>
<name>A0A916ZP74_9SPHN</name>
<dbReference type="InterPro" id="IPR028087">
    <property type="entry name" value="Tad_N"/>
</dbReference>
<protein>
    <recommendedName>
        <fullName evidence="1">Putative Flp pilus-assembly TadG-like N-terminal domain-containing protein</fullName>
    </recommendedName>
</protein>
<dbReference type="Pfam" id="PF13400">
    <property type="entry name" value="Tad"/>
    <property type="match status" value="1"/>
</dbReference>
<evidence type="ECO:0000313" key="3">
    <source>
        <dbReference type="Proteomes" id="UP000635071"/>
    </source>
</evidence>
<proteinExistence type="predicted"/>
<reference evidence="2" key="1">
    <citation type="journal article" date="2014" name="Int. J. Syst. Evol. Microbiol.">
        <title>Complete genome sequence of Corynebacterium casei LMG S-19264T (=DSM 44701T), isolated from a smear-ripened cheese.</title>
        <authorList>
            <consortium name="US DOE Joint Genome Institute (JGI-PGF)"/>
            <person name="Walter F."/>
            <person name="Albersmeier A."/>
            <person name="Kalinowski J."/>
            <person name="Ruckert C."/>
        </authorList>
    </citation>
    <scope>NUCLEOTIDE SEQUENCE</scope>
    <source>
        <strain evidence="2">CGMCC 1.15519</strain>
    </source>
</reference>
<accession>A0A916ZP74</accession>